<dbReference type="GO" id="GO:0032259">
    <property type="term" value="P:methylation"/>
    <property type="evidence" value="ECO:0007669"/>
    <property type="project" value="UniProtKB-KW"/>
</dbReference>
<feature type="domain" description="ParB-like N-terminal" evidence="9">
    <location>
        <begin position="1"/>
        <end position="84"/>
    </location>
</feature>
<dbReference type="InterPro" id="IPR003115">
    <property type="entry name" value="ParB_N"/>
</dbReference>
<dbReference type="GO" id="GO:0008170">
    <property type="term" value="F:N-methyltransferase activity"/>
    <property type="evidence" value="ECO:0007669"/>
    <property type="project" value="InterPro"/>
</dbReference>
<dbReference type="KEGG" id="anf:AQPE_2721"/>
<dbReference type="AlphaFoldDB" id="A0A5K7SAE8"/>
<dbReference type="SMART" id="SM00470">
    <property type="entry name" value="ParB"/>
    <property type="match status" value="1"/>
</dbReference>
<name>A0A5K7SAE8_9BACT</name>
<comment type="similarity">
    <text evidence="1">Belongs to the N(4)/N(6)-methyltransferase family. N(4) subfamily.</text>
</comment>
<reference evidence="10" key="1">
    <citation type="journal article" date="2020" name="Int. J. Syst. Evol. Microbiol.">
        <title>Aquipluma nitroreducens gen. nov. sp. nov., a novel facultatively anaerobic bacterium isolated from a freshwater lake.</title>
        <authorList>
            <person name="Watanabe M."/>
            <person name="Kojima H."/>
            <person name="Fukui M."/>
        </authorList>
    </citation>
    <scope>NUCLEOTIDE SEQUENCE</scope>
    <source>
        <strain evidence="10">MeG22</strain>
    </source>
</reference>
<sequence length="494" mass="56103">MVTEISKLKINPFHSSVYKINDIDDLAESIQELGLLQPIIVNSSLSIISGVRRYYALKKLGYTEVDVEIKHLNVAEEIAIISFNKQRVKTQRERLMEAKYLKQLWRRKKGRKSEAEKLQTNSNMGPADTRKDVCKAVGLSAGNFSKLEYIDEVNPDLVDLIDQDNLSINQAHKIAVKLKESKNVEDKSIYLPETISNDYYKIYNKSSDDLSEIPDESVQMIFTSPPYWKLRNYSGSNDELGAEKTPEEYIKRLVDHLKDCYRVLKPEGSFYLNLADTYLDKCLQSIPNRIQIELMKHGWILRNSIIWHKRNSLGFNSKDALKPSYELIFHLVKSKKYVFNEIQMPFKGEVKPGIGWINRKRSDNTSSDYGRVCLTGLKDGKQLEDFWDKDVIHTAVANQAAVKRYGGTEHAAPFPEEICIAPILMTTNSGDTVLDVFSGSGTVGAVALMLGRKFIGYDLDPKHNSVQVGRFNDSIISLDAAIEKYNQTQLSKAA</sequence>
<keyword evidence="11" id="KW-1185">Reference proteome</keyword>
<evidence type="ECO:0000256" key="4">
    <source>
        <dbReference type="ARBA" id="ARBA00022691"/>
    </source>
</evidence>
<dbReference type="REBASE" id="374022">
    <property type="entry name" value="M.PbaG22ORF2721P"/>
</dbReference>
<dbReference type="SUPFAM" id="SSF110849">
    <property type="entry name" value="ParB/Sulfiredoxin"/>
    <property type="match status" value="1"/>
</dbReference>
<dbReference type="GO" id="GO:0009307">
    <property type="term" value="P:DNA restriction-modification system"/>
    <property type="evidence" value="ECO:0007669"/>
    <property type="project" value="UniProtKB-KW"/>
</dbReference>
<evidence type="ECO:0000256" key="7">
    <source>
        <dbReference type="ARBA" id="ARBA00049120"/>
    </source>
</evidence>
<keyword evidence="6" id="KW-0238">DNA-binding</keyword>
<evidence type="ECO:0000313" key="10">
    <source>
        <dbReference type="EMBL" id="BBE18558.1"/>
    </source>
</evidence>
<evidence type="ECO:0000313" key="11">
    <source>
        <dbReference type="Proteomes" id="UP001193389"/>
    </source>
</evidence>
<dbReference type="EC" id="2.1.1.-" evidence="8"/>
<evidence type="ECO:0000256" key="2">
    <source>
        <dbReference type="ARBA" id="ARBA00022603"/>
    </source>
</evidence>
<dbReference type="InterPro" id="IPR017985">
    <property type="entry name" value="MeTrfase_CN4_CS"/>
</dbReference>
<evidence type="ECO:0000256" key="5">
    <source>
        <dbReference type="ARBA" id="ARBA00022747"/>
    </source>
</evidence>
<dbReference type="Pfam" id="PF02195">
    <property type="entry name" value="ParB_N"/>
    <property type="match status" value="1"/>
</dbReference>
<evidence type="ECO:0000256" key="1">
    <source>
        <dbReference type="ARBA" id="ARBA00010203"/>
    </source>
</evidence>
<dbReference type="InterPro" id="IPR029063">
    <property type="entry name" value="SAM-dependent_MTases_sf"/>
</dbReference>
<dbReference type="PRINTS" id="PR00508">
    <property type="entry name" value="S21N4MTFRASE"/>
</dbReference>
<dbReference type="PANTHER" id="PTHR33375:SF1">
    <property type="entry name" value="CHROMOSOME-PARTITIONING PROTEIN PARB-RELATED"/>
    <property type="match status" value="1"/>
</dbReference>
<evidence type="ECO:0000259" key="9">
    <source>
        <dbReference type="SMART" id="SM00470"/>
    </source>
</evidence>
<dbReference type="Gene3D" id="3.90.1530.10">
    <property type="entry name" value="Conserved hypothetical protein from pyrococcus furiosus pfu- 392566-001, ParB domain"/>
    <property type="match status" value="1"/>
</dbReference>
<dbReference type="EMBL" id="AP018694">
    <property type="protein sequence ID" value="BBE18558.1"/>
    <property type="molecule type" value="Genomic_DNA"/>
</dbReference>
<dbReference type="PROSITE" id="PS00093">
    <property type="entry name" value="N4_MTASE"/>
    <property type="match status" value="1"/>
</dbReference>
<dbReference type="Gene3D" id="3.40.50.150">
    <property type="entry name" value="Vaccinia Virus protein VP39"/>
    <property type="match status" value="1"/>
</dbReference>
<dbReference type="InterPro" id="IPR002941">
    <property type="entry name" value="DNA_methylase_N4/N6"/>
</dbReference>
<dbReference type="PANTHER" id="PTHR33375">
    <property type="entry name" value="CHROMOSOME-PARTITIONING PROTEIN PARB-RELATED"/>
    <property type="match status" value="1"/>
</dbReference>
<keyword evidence="5" id="KW-0680">Restriction system</keyword>
<keyword evidence="2 10" id="KW-0489">Methyltransferase</keyword>
<organism evidence="10 11">
    <name type="scientific">Aquipluma nitroreducens</name>
    <dbReference type="NCBI Taxonomy" id="2010828"/>
    <lineage>
        <taxon>Bacteria</taxon>
        <taxon>Pseudomonadati</taxon>
        <taxon>Bacteroidota</taxon>
        <taxon>Bacteroidia</taxon>
        <taxon>Marinilabiliales</taxon>
        <taxon>Prolixibacteraceae</taxon>
        <taxon>Aquipluma</taxon>
    </lineage>
</organism>
<evidence type="ECO:0000256" key="3">
    <source>
        <dbReference type="ARBA" id="ARBA00022679"/>
    </source>
</evidence>
<evidence type="ECO:0000256" key="6">
    <source>
        <dbReference type="ARBA" id="ARBA00023125"/>
    </source>
</evidence>
<dbReference type="GO" id="GO:0007059">
    <property type="term" value="P:chromosome segregation"/>
    <property type="evidence" value="ECO:0007669"/>
    <property type="project" value="TreeGrafter"/>
</dbReference>
<dbReference type="InterPro" id="IPR050336">
    <property type="entry name" value="Chromosome_partition/occlusion"/>
</dbReference>
<gene>
    <name evidence="10" type="ORF">AQPE_2721</name>
</gene>
<dbReference type="InterPro" id="IPR036086">
    <property type="entry name" value="ParB/Sulfiredoxin_sf"/>
</dbReference>
<protein>
    <recommendedName>
        <fullName evidence="8">Methyltransferase</fullName>
        <ecNumber evidence="8">2.1.1.-</ecNumber>
    </recommendedName>
</protein>
<dbReference type="Pfam" id="PF01555">
    <property type="entry name" value="N6_N4_Mtase"/>
    <property type="match status" value="1"/>
</dbReference>
<dbReference type="Proteomes" id="UP001193389">
    <property type="component" value="Chromosome"/>
</dbReference>
<dbReference type="RefSeq" id="WP_318346887.1">
    <property type="nucleotide sequence ID" value="NZ_AP018694.1"/>
</dbReference>
<accession>A0A5K7SAE8</accession>
<dbReference type="GO" id="GO:0015667">
    <property type="term" value="F:site-specific DNA-methyltransferase (cytosine-N4-specific) activity"/>
    <property type="evidence" value="ECO:0007669"/>
    <property type="project" value="UniProtKB-EC"/>
</dbReference>
<dbReference type="InterPro" id="IPR001091">
    <property type="entry name" value="RM_Methyltransferase"/>
</dbReference>
<dbReference type="GO" id="GO:0005694">
    <property type="term" value="C:chromosome"/>
    <property type="evidence" value="ECO:0007669"/>
    <property type="project" value="TreeGrafter"/>
</dbReference>
<proteinExistence type="inferred from homology"/>
<keyword evidence="3" id="KW-0808">Transferase</keyword>
<keyword evidence="4" id="KW-0949">S-adenosyl-L-methionine</keyword>
<dbReference type="SUPFAM" id="SSF53335">
    <property type="entry name" value="S-adenosyl-L-methionine-dependent methyltransferases"/>
    <property type="match status" value="1"/>
</dbReference>
<evidence type="ECO:0000256" key="8">
    <source>
        <dbReference type="RuleBase" id="RU362026"/>
    </source>
</evidence>
<dbReference type="GO" id="GO:0003677">
    <property type="term" value="F:DNA binding"/>
    <property type="evidence" value="ECO:0007669"/>
    <property type="project" value="UniProtKB-KW"/>
</dbReference>
<comment type="catalytic activity">
    <reaction evidence="7">
        <text>a 2'-deoxycytidine in DNA + S-adenosyl-L-methionine = an N(4)-methyl-2'-deoxycytidine in DNA + S-adenosyl-L-homocysteine + H(+)</text>
        <dbReference type="Rhea" id="RHEA:16857"/>
        <dbReference type="Rhea" id="RHEA-COMP:11369"/>
        <dbReference type="Rhea" id="RHEA-COMP:13674"/>
        <dbReference type="ChEBI" id="CHEBI:15378"/>
        <dbReference type="ChEBI" id="CHEBI:57856"/>
        <dbReference type="ChEBI" id="CHEBI:59789"/>
        <dbReference type="ChEBI" id="CHEBI:85452"/>
        <dbReference type="ChEBI" id="CHEBI:137933"/>
        <dbReference type="EC" id="2.1.1.113"/>
    </reaction>
</comment>